<name>A0A1J4KCP8_9EUKA</name>
<reference evidence="2" key="1">
    <citation type="submission" date="2016-10" db="EMBL/GenBank/DDBJ databases">
        <authorList>
            <person name="Benchimol M."/>
            <person name="Almeida L.G."/>
            <person name="Vasconcelos A.T."/>
            <person name="Perreira-Neves A."/>
            <person name="Rosa I.A."/>
            <person name="Tasca T."/>
            <person name="Bogo M.R."/>
            <person name="de Souza W."/>
        </authorList>
    </citation>
    <scope>NUCLEOTIDE SEQUENCE [LARGE SCALE GENOMIC DNA]</scope>
    <source>
        <strain evidence="2">K</strain>
    </source>
</reference>
<feature type="domain" description="USP" evidence="1">
    <location>
        <begin position="1126"/>
        <end position="1410"/>
    </location>
</feature>
<gene>
    <name evidence="2" type="ORF">TRFO_22658</name>
</gene>
<dbReference type="Gene3D" id="3.90.70.10">
    <property type="entry name" value="Cysteine proteinases"/>
    <property type="match status" value="1"/>
</dbReference>
<dbReference type="PANTHER" id="PTHR24006">
    <property type="entry name" value="UBIQUITIN CARBOXYL-TERMINAL HYDROLASE"/>
    <property type="match status" value="1"/>
</dbReference>
<evidence type="ECO:0000313" key="2">
    <source>
        <dbReference type="EMBL" id="OHT08746.1"/>
    </source>
</evidence>
<dbReference type="OrthoDB" id="27652at2759"/>
<dbReference type="Proteomes" id="UP000179807">
    <property type="component" value="Unassembled WGS sequence"/>
</dbReference>
<dbReference type="Pfam" id="PF00443">
    <property type="entry name" value="UCH"/>
    <property type="match status" value="1"/>
</dbReference>
<dbReference type="InterPro" id="IPR018200">
    <property type="entry name" value="USP_CS"/>
</dbReference>
<evidence type="ECO:0000259" key="1">
    <source>
        <dbReference type="PROSITE" id="PS50235"/>
    </source>
</evidence>
<organism evidence="2 3">
    <name type="scientific">Tritrichomonas foetus</name>
    <dbReference type="NCBI Taxonomy" id="1144522"/>
    <lineage>
        <taxon>Eukaryota</taxon>
        <taxon>Metamonada</taxon>
        <taxon>Parabasalia</taxon>
        <taxon>Tritrichomonadida</taxon>
        <taxon>Tritrichomonadidae</taxon>
        <taxon>Tritrichomonas</taxon>
    </lineage>
</organism>
<dbReference type="PROSITE" id="PS50235">
    <property type="entry name" value="USP_3"/>
    <property type="match status" value="1"/>
</dbReference>
<comment type="caution">
    <text evidence="2">The sequence shown here is derived from an EMBL/GenBank/DDBJ whole genome shotgun (WGS) entry which is preliminary data.</text>
</comment>
<dbReference type="PROSITE" id="PS00972">
    <property type="entry name" value="USP_1"/>
    <property type="match status" value="1"/>
</dbReference>
<dbReference type="EMBL" id="MLAK01000659">
    <property type="protein sequence ID" value="OHT08746.1"/>
    <property type="molecule type" value="Genomic_DNA"/>
</dbReference>
<dbReference type="InterPro" id="IPR028889">
    <property type="entry name" value="USP"/>
</dbReference>
<sequence length="1972" mass="233801">MFLDEDFCSWNMILQTAIKENNDISSFYPLVTSTLYEIIENNHISDPYSSYTNSFVHETLPNFVEIVLNSNNSNTNVDNDQKIDFLKALVLLGIYSVSNDDFILLNLIKKVIEPTKSIYHENNNYSEILDFFIESGVAYSIYDIINFYNDFLHFQYLLDLSSILIRNNKNQEISNLIFNGILKPSRNFFDQFNSKESIRRIDSQILDTFLTSYRYILYYFKPGIFPELEIFPILDFSYFCLTCESLEKKLIGCKFFEYTFTYENLFEMILKWPKIDKLKEFFTTFHNLHIEIIKKTTNIFDFYIKNQKMEINELNNFYNHTIYCHSSDREQYFQLISILLTKFPINKSLEFVFSKCENENNIYFEFLRICISNIEFLNDDLAEKIFEHLFELREKNNEANEIIWLLIDNFMNINFRFYMIEFFLQYLNEEFIINALIKLIKTLPLGKPELYDESILSVLILQINQNRKGIFSVISEYLTKFQKKIEFENLMEIFEIDDNIFMDDCFWLFISTQLMNLGSNALSDKCAEYIFELFNKINTVSENFAECLRYCLLLANYKNHILLSDNNNQQLEQILQSDFYFIKVPVIGTDILWHFYFLSKDEKTSKIIEECILLFYTRIKGVPIEEICKNFLQYYNPILHIPIDSKSIKLKYFHILNLFIHSIEKDDDNYEYGLYRHSQNINRERYRVIGSGFDSYMLFQGPLHDQNINEMINKYLIYSPFSFEVYENTKTIQIISQYNVPLSIHKFPSLILANGPFYQELLNLMNSDNDFEIPCWNILQFLPSSFFCRDRLQKFDFSIFSKANSIYVKRYYLQIICHLLEENNPCFMENLNLNDIISLLLKNYSSYEENKEFQQDVLSIFMRLPLTNENFHMFDNLYPMIFEDLNENTEIKIMFVEKVKYFESFHEFLSHHVEVVMTLIKNSNSLSTVNQIVLKIENQVNLIKLIIQNLDSFCKSTIFLPIFGNLIDKNKNVFDFGNLAQNCQELILNQIENQNINYNSILLNSVDYFIVDLKTQLHKNILNEDKVIFYCSILNLIINNTDFLIQKKIYYKKILTYAFQIPNDKLHESFLSLFLSIFINLSRLETISCAYHEAVENFTNSFLLNCCTSINNDLNPQYYEFAKQFIGLKNSGSVCYANSILQQLFHIREFAETLLKSDFENELQLIFANLILSNRHSIEPLNYYQSFPTFQCNVQQDAVEFLTLLLERIPLEITHIFKGEIENCISSTNKEIPFEETNIENFFVYPLSIKNPIDFNNFIKIFEQNETIFDYFNEKLKISCTVCKHSKLKSLPKVLILQLKRFEYDMRTYTRFKINKNVEFPLDLTLANHHYSLCGIVSHIGNPELGHYISYIKNTDNTEINNNTEDANKEMNTSTINCKWIYFNDTYVTKLTELPNDINSTAYILFYIQDDAKLQQNSQHLNIKSRIVKEIEKENLEYSQTKHIFSESTFCFLTKHSSFEVLTNYFFNVFVYTKYPNDYISIRMAELTENETYKQYFLNFIELHISYIISLFELNTQQFLPPFLCICTMIDDVRLFDFCNIILDGPINFNKSLFLDKVISQNDCFLVLAENSGWIEKLKELLMVDHNFDVQFLLHLLYTIDNISSMKLIYSFENILNNNSIFPENKIKYISFLISIFPRVSIELKKFVSYFPPTKKNELIIELLINSDEITRNSVLKFVFQITSLDFVLETLKNYDSKGNKLKEILKNHFVFVLYFVAHNFSRLRTQAREILEILSENENVGSLLFHSFNYLISLIKNDYHSNNNRLDQILIFLKNKSSVYSKDKFTCEFIINLWKFCNSLQKQDDSNILLLLNILQYFEKELVDQNLNEIIELVFIRIDFSLDNYIIQLSDCLCAFQMDDEKKKKVLDLIFTRAFSFSLFPNLLSKIFNEASDDMILEQFLQTIESIADFGQIQLPKSEWANIRNLAFIITNSKNNKETLVSLLPFSESEANQYIGNFPNEIHEIFSDKYV</sequence>
<dbReference type="InterPro" id="IPR001394">
    <property type="entry name" value="Peptidase_C19_UCH"/>
</dbReference>
<dbReference type="InterPro" id="IPR038765">
    <property type="entry name" value="Papain-like_cys_pep_sf"/>
</dbReference>
<evidence type="ECO:0000313" key="3">
    <source>
        <dbReference type="Proteomes" id="UP000179807"/>
    </source>
</evidence>
<protein>
    <recommendedName>
        <fullName evidence="1">USP domain-containing protein</fullName>
    </recommendedName>
</protein>
<dbReference type="GO" id="GO:0016579">
    <property type="term" value="P:protein deubiquitination"/>
    <property type="evidence" value="ECO:0007669"/>
    <property type="project" value="InterPro"/>
</dbReference>
<dbReference type="GO" id="GO:0005829">
    <property type="term" value="C:cytosol"/>
    <property type="evidence" value="ECO:0007669"/>
    <property type="project" value="TreeGrafter"/>
</dbReference>
<dbReference type="SUPFAM" id="SSF54001">
    <property type="entry name" value="Cysteine proteinases"/>
    <property type="match status" value="1"/>
</dbReference>
<dbReference type="InterPro" id="IPR050164">
    <property type="entry name" value="Peptidase_C19"/>
</dbReference>
<dbReference type="GeneID" id="94837381"/>
<dbReference type="PANTHER" id="PTHR24006:SF827">
    <property type="entry name" value="UBIQUITIN CARBOXYL-TERMINAL HYDROLASE 34"/>
    <property type="match status" value="1"/>
</dbReference>
<dbReference type="VEuPathDB" id="TrichDB:TRFO_22658"/>
<keyword evidence="3" id="KW-1185">Reference proteome</keyword>
<dbReference type="PROSITE" id="PS00973">
    <property type="entry name" value="USP_2"/>
    <property type="match status" value="1"/>
</dbReference>
<dbReference type="GO" id="GO:0005634">
    <property type="term" value="C:nucleus"/>
    <property type="evidence" value="ECO:0007669"/>
    <property type="project" value="TreeGrafter"/>
</dbReference>
<dbReference type="GO" id="GO:0004843">
    <property type="term" value="F:cysteine-type deubiquitinase activity"/>
    <property type="evidence" value="ECO:0007669"/>
    <property type="project" value="InterPro"/>
</dbReference>
<proteinExistence type="predicted"/>
<dbReference type="RefSeq" id="XP_068361882.1">
    <property type="nucleotide sequence ID" value="XM_068502677.1"/>
</dbReference>
<accession>A0A1J4KCP8</accession>